<proteinExistence type="predicted"/>
<dbReference type="VEuPathDB" id="FungiDB:BD410DRAFT_766854"/>
<dbReference type="Proteomes" id="UP000294933">
    <property type="component" value="Unassembled WGS sequence"/>
</dbReference>
<accession>A0A4Y7QBG4</accession>
<evidence type="ECO:0008006" key="3">
    <source>
        <dbReference type="Google" id="ProtNLM"/>
    </source>
</evidence>
<sequence>MFPVTRFGHEEHPKTLKSLKVHHLENVMTLVLDFRSMFDNLDIWFVATNEENKYKLEAARDYCLHGYPEHVTFRTSDPVELPVPSPTYLDFHAACAKVANLSGAAEFIDRLDRAIDDITTTLDPNGASTETLEHALYQALAY</sequence>
<dbReference type="AlphaFoldDB" id="A0A4Y7QBG4"/>
<gene>
    <name evidence="1" type="ORF">BD410DRAFT_766854</name>
</gene>
<dbReference type="STRING" id="50990.A0A4Y7QBG4"/>
<evidence type="ECO:0000313" key="1">
    <source>
        <dbReference type="EMBL" id="TDL24412.1"/>
    </source>
</evidence>
<dbReference type="OrthoDB" id="2104739at2759"/>
<evidence type="ECO:0000313" key="2">
    <source>
        <dbReference type="Proteomes" id="UP000294933"/>
    </source>
</evidence>
<organism evidence="1 2">
    <name type="scientific">Rickenella mellea</name>
    <dbReference type="NCBI Taxonomy" id="50990"/>
    <lineage>
        <taxon>Eukaryota</taxon>
        <taxon>Fungi</taxon>
        <taxon>Dikarya</taxon>
        <taxon>Basidiomycota</taxon>
        <taxon>Agaricomycotina</taxon>
        <taxon>Agaricomycetes</taxon>
        <taxon>Hymenochaetales</taxon>
        <taxon>Rickenellaceae</taxon>
        <taxon>Rickenella</taxon>
    </lineage>
</organism>
<dbReference type="EMBL" id="ML170166">
    <property type="protein sequence ID" value="TDL24412.1"/>
    <property type="molecule type" value="Genomic_DNA"/>
</dbReference>
<keyword evidence="2" id="KW-1185">Reference proteome</keyword>
<reference evidence="1 2" key="1">
    <citation type="submission" date="2018-06" db="EMBL/GenBank/DDBJ databases">
        <title>A transcriptomic atlas of mushroom development highlights an independent origin of complex multicellularity.</title>
        <authorList>
            <consortium name="DOE Joint Genome Institute"/>
            <person name="Krizsan K."/>
            <person name="Almasi E."/>
            <person name="Merenyi Z."/>
            <person name="Sahu N."/>
            <person name="Viragh M."/>
            <person name="Koszo T."/>
            <person name="Mondo S."/>
            <person name="Kiss B."/>
            <person name="Balint B."/>
            <person name="Kues U."/>
            <person name="Barry K."/>
            <person name="Hegedus J.C."/>
            <person name="Henrissat B."/>
            <person name="Johnson J."/>
            <person name="Lipzen A."/>
            <person name="Ohm R."/>
            <person name="Nagy I."/>
            <person name="Pangilinan J."/>
            <person name="Yan J."/>
            <person name="Xiong Y."/>
            <person name="Grigoriev I.V."/>
            <person name="Hibbett D.S."/>
            <person name="Nagy L.G."/>
        </authorList>
    </citation>
    <scope>NUCLEOTIDE SEQUENCE [LARGE SCALE GENOMIC DNA]</scope>
    <source>
        <strain evidence="1 2">SZMC22713</strain>
    </source>
</reference>
<name>A0A4Y7QBG4_9AGAM</name>
<protein>
    <recommendedName>
        <fullName evidence="3">HNH nuclease domain-containing protein</fullName>
    </recommendedName>
</protein>